<dbReference type="Proteomes" id="UP000711047">
    <property type="component" value="Unassembled WGS sequence"/>
</dbReference>
<gene>
    <name evidence="4" type="ORF">HQN87_23665</name>
</gene>
<comment type="caution">
    <text evidence="4">The sequence shown here is derived from an EMBL/GenBank/DDBJ whole genome shotgun (WGS) entry which is preliminary data.</text>
</comment>
<dbReference type="EMBL" id="JABMKX010000014">
    <property type="protein sequence ID" value="NQX48331.1"/>
    <property type="molecule type" value="Genomic_DNA"/>
</dbReference>
<evidence type="ECO:0000313" key="5">
    <source>
        <dbReference type="Proteomes" id="UP000711047"/>
    </source>
</evidence>
<dbReference type="PANTHER" id="PTHR40055">
    <property type="entry name" value="TRANSCRIPTIONAL REGULATOR YGIV-RELATED"/>
    <property type="match status" value="1"/>
</dbReference>
<dbReference type="Gene3D" id="3.20.80.10">
    <property type="entry name" value="Regulatory factor, effector binding domain"/>
    <property type="match status" value="1"/>
</dbReference>
<dbReference type="PROSITE" id="PS01124">
    <property type="entry name" value="HTH_ARAC_FAMILY_2"/>
    <property type="match status" value="1"/>
</dbReference>
<dbReference type="Gene3D" id="1.10.10.60">
    <property type="entry name" value="Homeodomain-like"/>
    <property type="match status" value="2"/>
</dbReference>
<keyword evidence="5" id="KW-1185">Reference proteome</keyword>
<feature type="domain" description="HTH araC/xylS-type" evidence="3">
    <location>
        <begin position="10"/>
        <end position="108"/>
    </location>
</feature>
<dbReference type="InterPro" id="IPR011256">
    <property type="entry name" value="Reg_factor_effector_dom_sf"/>
</dbReference>
<reference evidence="4 5" key="1">
    <citation type="submission" date="2020-05" db="EMBL/GenBank/DDBJ databases">
        <title>Paenibacillus glebae, sp. nov., Paenibacillus humi sp. nov., Paenibacillus pedi sp. nov., Paenibacillus terrestris sp. nov. and Paenibacillus terricola sp. nov., isolated from a forest top soil sample.</title>
        <authorList>
            <person name="Qi S."/>
            <person name="Carlier A."/>
            <person name="Cnockaert M."/>
            <person name="Vandamme P."/>
        </authorList>
    </citation>
    <scope>NUCLEOTIDE SEQUENCE [LARGE SCALE GENOMIC DNA]</scope>
    <source>
        <strain evidence="4 5">LMG 29502</strain>
    </source>
</reference>
<dbReference type="InterPro" id="IPR009057">
    <property type="entry name" value="Homeodomain-like_sf"/>
</dbReference>
<organism evidence="4 5">
    <name type="scientific">Paenibacillus tritici</name>
    <dbReference type="NCBI Taxonomy" id="1873425"/>
    <lineage>
        <taxon>Bacteria</taxon>
        <taxon>Bacillati</taxon>
        <taxon>Bacillota</taxon>
        <taxon>Bacilli</taxon>
        <taxon>Bacillales</taxon>
        <taxon>Paenibacillaceae</taxon>
        <taxon>Paenibacillus</taxon>
    </lineage>
</organism>
<dbReference type="SMART" id="SM00342">
    <property type="entry name" value="HTH_ARAC"/>
    <property type="match status" value="1"/>
</dbReference>
<dbReference type="SMART" id="SM00871">
    <property type="entry name" value="AraC_E_bind"/>
    <property type="match status" value="1"/>
</dbReference>
<keyword evidence="1" id="KW-0805">Transcription regulation</keyword>
<evidence type="ECO:0000256" key="2">
    <source>
        <dbReference type="ARBA" id="ARBA00023163"/>
    </source>
</evidence>
<proteinExistence type="predicted"/>
<dbReference type="InterPro" id="IPR029442">
    <property type="entry name" value="GyrI-like"/>
</dbReference>
<dbReference type="InterPro" id="IPR018060">
    <property type="entry name" value="HTH_AraC"/>
</dbReference>
<dbReference type="InterPro" id="IPR050908">
    <property type="entry name" value="SmbC-like"/>
</dbReference>
<dbReference type="SUPFAM" id="SSF55136">
    <property type="entry name" value="Probable bacterial effector-binding domain"/>
    <property type="match status" value="1"/>
</dbReference>
<dbReference type="InterPro" id="IPR010499">
    <property type="entry name" value="AraC_E-bd"/>
</dbReference>
<protein>
    <submittedName>
        <fullName evidence="4">AraC family transcriptional regulator</fullName>
    </submittedName>
</protein>
<evidence type="ECO:0000313" key="4">
    <source>
        <dbReference type="EMBL" id="NQX48331.1"/>
    </source>
</evidence>
<accession>A0ABX2DWY3</accession>
<name>A0ABX2DWY3_9BACL</name>
<dbReference type="PANTHER" id="PTHR40055:SF1">
    <property type="entry name" value="TRANSCRIPTIONAL REGULATOR YGIV-RELATED"/>
    <property type="match status" value="1"/>
</dbReference>
<dbReference type="SUPFAM" id="SSF46689">
    <property type="entry name" value="Homeodomain-like"/>
    <property type="match status" value="2"/>
</dbReference>
<evidence type="ECO:0000259" key="3">
    <source>
        <dbReference type="PROSITE" id="PS01124"/>
    </source>
</evidence>
<evidence type="ECO:0000256" key="1">
    <source>
        <dbReference type="ARBA" id="ARBA00023015"/>
    </source>
</evidence>
<dbReference type="Pfam" id="PF12833">
    <property type="entry name" value="HTH_18"/>
    <property type="match status" value="1"/>
</dbReference>
<dbReference type="Pfam" id="PF06445">
    <property type="entry name" value="GyrI-like"/>
    <property type="match status" value="1"/>
</dbReference>
<keyword evidence="2" id="KW-0804">Transcription</keyword>
<sequence length="306" mass="35062">MNEEYRERIGKVIAYIEDNSSQPLRLDELAEISHFSKYHFTRIFTAVAGMTPMVFVTRKRIEQALVLLTGTNQTILEIAGKCGFESVSALGVQFKRHYGCTPGSVRNSGQKHSNFATAFSNKQADKTPMADYNRTERRNPLLRRAWDSMVEIRHIPEVEVAYIRHIGSYLDTYSAWDKLKRWAAQQGLHPANQQFIGISLDDTEFVQESVCRYDACVTLPGGFEREAHRKEAEFKTLSGGLYAVYSYYDTVDRFVLAYDSMFSVWLPRSGYEADDRPCLEYCLNDPAQDPEGKCRVELYIPIKQEA</sequence>